<feature type="transmembrane region" description="Helical" evidence="6">
    <location>
        <begin position="258"/>
        <end position="275"/>
    </location>
</feature>
<keyword evidence="3 6" id="KW-0812">Transmembrane</keyword>
<comment type="subcellular location">
    <subcellularLocation>
        <location evidence="1">Cell membrane</location>
        <topology evidence="1">Multi-pass membrane protein</topology>
    </subcellularLocation>
</comment>
<sequence length="276" mass="29952">LVYMFALCVCWATFGISVMLLWRVVFSDSAGTITYQLGGWQAPWGIEYVIDTLSVFMLLIVSAIGAAVITYAPRSLSFEIDENQHYLFYTAYLLCLSGLLGIVITGDLFNLFVFLEISALSSYALIALGARQARQALTAAFQYLVMGTIGATFILIGIGLMYQMTGTLNISEMASGLKTFDGPRTVVVAFAFLSVGISLKMALFPLHAWLPGAYTFAPSVVTAFLAATATKVSVYILLRVIFTIFKPKFAFESLSFDVGLMMLALVGIFVASTVAI</sequence>
<evidence type="ECO:0000256" key="5">
    <source>
        <dbReference type="ARBA" id="ARBA00023136"/>
    </source>
</evidence>
<evidence type="ECO:0000256" key="4">
    <source>
        <dbReference type="ARBA" id="ARBA00022989"/>
    </source>
</evidence>
<reference evidence="8" key="1">
    <citation type="journal article" date="2014" name="Front. Microbiol.">
        <title>High frequency of phylogenetically diverse reductive dehalogenase-homologous genes in deep subseafloor sedimentary metagenomes.</title>
        <authorList>
            <person name="Kawai M."/>
            <person name="Futagami T."/>
            <person name="Toyoda A."/>
            <person name="Takaki Y."/>
            <person name="Nishi S."/>
            <person name="Hori S."/>
            <person name="Arai W."/>
            <person name="Tsubouchi T."/>
            <person name="Morono Y."/>
            <person name="Uchiyama I."/>
            <person name="Ito T."/>
            <person name="Fujiyama A."/>
            <person name="Inagaki F."/>
            <person name="Takami H."/>
        </authorList>
    </citation>
    <scope>NUCLEOTIDE SEQUENCE</scope>
    <source>
        <strain evidence="8">Expedition CK06-06</strain>
    </source>
</reference>
<feature type="transmembrane region" description="Helical" evidence="6">
    <location>
        <begin position="143"/>
        <end position="165"/>
    </location>
</feature>
<feature type="non-terminal residue" evidence="8">
    <location>
        <position position="1"/>
    </location>
</feature>
<dbReference type="AlphaFoldDB" id="X0TEK2"/>
<comment type="caution">
    <text evidence="8">The sequence shown here is derived from an EMBL/GenBank/DDBJ whole genome shotgun (WGS) entry which is preliminary data.</text>
</comment>
<feature type="transmembrane region" description="Helical" evidence="6">
    <location>
        <begin position="86"/>
        <end position="105"/>
    </location>
</feature>
<gene>
    <name evidence="8" type="ORF">S01H1_29626</name>
</gene>
<feature type="transmembrane region" description="Helical" evidence="6">
    <location>
        <begin position="53"/>
        <end position="74"/>
    </location>
</feature>
<feature type="non-terminal residue" evidence="8">
    <location>
        <position position="276"/>
    </location>
</feature>
<organism evidence="8">
    <name type="scientific">marine sediment metagenome</name>
    <dbReference type="NCBI Taxonomy" id="412755"/>
    <lineage>
        <taxon>unclassified sequences</taxon>
        <taxon>metagenomes</taxon>
        <taxon>ecological metagenomes</taxon>
    </lineage>
</organism>
<feature type="transmembrane region" description="Helical" evidence="6">
    <location>
        <begin position="185"/>
        <end position="204"/>
    </location>
</feature>
<name>X0TEK2_9ZZZZ</name>
<feature type="transmembrane region" description="Helical" evidence="6">
    <location>
        <begin position="216"/>
        <end position="238"/>
    </location>
</feature>
<keyword evidence="4 6" id="KW-1133">Transmembrane helix</keyword>
<evidence type="ECO:0000256" key="1">
    <source>
        <dbReference type="ARBA" id="ARBA00004651"/>
    </source>
</evidence>
<evidence type="ECO:0000256" key="6">
    <source>
        <dbReference type="SAM" id="Phobius"/>
    </source>
</evidence>
<dbReference type="PANTHER" id="PTHR42703">
    <property type="entry name" value="NADH DEHYDROGENASE"/>
    <property type="match status" value="1"/>
</dbReference>
<dbReference type="PRINTS" id="PR01434">
    <property type="entry name" value="NADHDHGNASE5"/>
</dbReference>
<keyword evidence="5 6" id="KW-0472">Membrane</keyword>
<proteinExistence type="predicted"/>
<dbReference type="Pfam" id="PF00361">
    <property type="entry name" value="Proton_antipo_M"/>
    <property type="match status" value="1"/>
</dbReference>
<evidence type="ECO:0000256" key="2">
    <source>
        <dbReference type="ARBA" id="ARBA00022475"/>
    </source>
</evidence>
<evidence type="ECO:0000256" key="3">
    <source>
        <dbReference type="ARBA" id="ARBA00022692"/>
    </source>
</evidence>
<accession>X0TEK2</accession>
<keyword evidence="2" id="KW-1003">Cell membrane</keyword>
<dbReference type="GO" id="GO:0005886">
    <property type="term" value="C:plasma membrane"/>
    <property type="evidence" value="ECO:0007669"/>
    <property type="project" value="UniProtKB-SubCell"/>
</dbReference>
<feature type="transmembrane region" description="Helical" evidence="6">
    <location>
        <begin position="111"/>
        <end position="131"/>
    </location>
</feature>
<protein>
    <recommendedName>
        <fullName evidence="7">NADH:quinone oxidoreductase/Mrp antiporter transmembrane domain-containing protein</fullName>
    </recommendedName>
</protein>
<dbReference type="InterPro" id="IPR050586">
    <property type="entry name" value="CPA3_Na-H_Antiporter_D"/>
</dbReference>
<dbReference type="InterPro" id="IPR001750">
    <property type="entry name" value="ND/Mrp_TM"/>
</dbReference>
<feature type="domain" description="NADH:quinone oxidoreductase/Mrp antiporter transmembrane" evidence="7">
    <location>
        <begin position="106"/>
        <end position="276"/>
    </location>
</feature>
<evidence type="ECO:0000313" key="8">
    <source>
        <dbReference type="EMBL" id="GAF91654.1"/>
    </source>
</evidence>
<evidence type="ECO:0000259" key="7">
    <source>
        <dbReference type="Pfam" id="PF00361"/>
    </source>
</evidence>
<dbReference type="PANTHER" id="PTHR42703:SF1">
    <property type="entry name" value="NA(+)_H(+) ANTIPORTER SUBUNIT D1"/>
    <property type="match status" value="1"/>
</dbReference>
<dbReference type="EMBL" id="BARS01018184">
    <property type="protein sequence ID" value="GAF91654.1"/>
    <property type="molecule type" value="Genomic_DNA"/>
</dbReference>